<dbReference type="InterPro" id="IPR001878">
    <property type="entry name" value="Znf_CCHC"/>
</dbReference>
<protein>
    <submittedName>
        <fullName evidence="4">Zinc knuckle (CCHC-type) family protein</fullName>
    </submittedName>
</protein>
<accession>A0A5A7QLH9</accession>
<dbReference type="SMART" id="SM00343">
    <property type="entry name" value="ZnF_C2HC"/>
    <property type="match status" value="9"/>
</dbReference>
<organism evidence="4 5">
    <name type="scientific">Striga asiatica</name>
    <name type="common">Asiatic witchweed</name>
    <name type="synonym">Buchnera asiatica</name>
    <dbReference type="NCBI Taxonomy" id="4170"/>
    <lineage>
        <taxon>Eukaryota</taxon>
        <taxon>Viridiplantae</taxon>
        <taxon>Streptophyta</taxon>
        <taxon>Embryophyta</taxon>
        <taxon>Tracheophyta</taxon>
        <taxon>Spermatophyta</taxon>
        <taxon>Magnoliopsida</taxon>
        <taxon>eudicotyledons</taxon>
        <taxon>Gunneridae</taxon>
        <taxon>Pentapetalae</taxon>
        <taxon>asterids</taxon>
        <taxon>lamiids</taxon>
        <taxon>Lamiales</taxon>
        <taxon>Orobanchaceae</taxon>
        <taxon>Buchnereae</taxon>
        <taxon>Striga</taxon>
    </lineage>
</organism>
<reference evidence="5" key="1">
    <citation type="journal article" date="2019" name="Curr. Biol.">
        <title>Genome Sequence of Striga asiatica Provides Insight into the Evolution of Plant Parasitism.</title>
        <authorList>
            <person name="Yoshida S."/>
            <person name="Kim S."/>
            <person name="Wafula E.K."/>
            <person name="Tanskanen J."/>
            <person name="Kim Y.M."/>
            <person name="Honaas L."/>
            <person name="Yang Z."/>
            <person name="Spallek T."/>
            <person name="Conn C.E."/>
            <person name="Ichihashi Y."/>
            <person name="Cheong K."/>
            <person name="Cui S."/>
            <person name="Der J.P."/>
            <person name="Gundlach H."/>
            <person name="Jiao Y."/>
            <person name="Hori C."/>
            <person name="Ishida J.K."/>
            <person name="Kasahara H."/>
            <person name="Kiba T."/>
            <person name="Kim M.S."/>
            <person name="Koo N."/>
            <person name="Laohavisit A."/>
            <person name="Lee Y.H."/>
            <person name="Lumba S."/>
            <person name="McCourt P."/>
            <person name="Mortimer J.C."/>
            <person name="Mutuku J.M."/>
            <person name="Nomura T."/>
            <person name="Sasaki-Sekimoto Y."/>
            <person name="Seto Y."/>
            <person name="Wang Y."/>
            <person name="Wakatake T."/>
            <person name="Sakakibara H."/>
            <person name="Demura T."/>
            <person name="Yamaguchi S."/>
            <person name="Yoneyama K."/>
            <person name="Manabe R.I."/>
            <person name="Nelson D.C."/>
            <person name="Schulman A.H."/>
            <person name="Timko M.P."/>
            <person name="dePamphilis C.W."/>
            <person name="Choi D."/>
            <person name="Shirasu K."/>
        </authorList>
    </citation>
    <scope>NUCLEOTIDE SEQUENCE [LARGE SCALE GENOMIC DNA]</scope>
    <source>
        <strain evidence="5">cv. UVA1</strain>
    </source>
</reference>
<gene>
    <name evidence="4" type="ORF">STAS_22725</name>
</gene>
<dbReference type="InterPro" id="IPR036875">
    <property type="entry name" value="Znf_CCHC_sf"/>
</dbReference>
<feature type="domain" description="CCHC-type" evidence="3">
    <location>
        <begin position="69"/>
        <end position="84"/>
    </location>
</feature>
<evidence type="ECO:0000256" key="1">
    <source>
        <dbReference type="PROSITE-ProRule" id="PRU00047"/>
    </source>
</evidence>
<dbReference type="SUPFAM" id="SSF57756">
    <property type="entry name" value="Retrovirus zinc finger-like domains"/>
    <property type="match status" value="2"/>
</dbReference>
<feature type="region of interest" description="Disordered" evidence="2">
    <location>
        <begin position="384"/>
        <end position="465"/>
    </location>
</feature>
<dbReference type="OrthoDB" id="427960at2759"/>
<dbReference type="EMBL" id="BKCP01007293">
    <property type="protein sequence ID" value="GER45748.1"/>
    <property type="molecule type" value="Genomic_DNA"/>
</dbReference>
<feature type="compositionally biased region" description="Basic residues" evidence="2">
    <location>
        <begin position="206"/>
        <end position="218"/>
    </location>
</feature>
<feature type="compositionally biased region" description="Polar residues" evidence="2">
    <location>
        <begin position="439"/>
        <end position="451"/>
    </location>
</feature>
<feature type="compositionally biased region" description="Low complexity" evidence="2">
    <location>
        <begin position="219"/>
        <end position="234"/>
    </location>
</feature>
<feature type="domain" description="CCHC-type" evidence="3">
    <location>
        <begin position="373"/>
        <end position="388"/>
    </location>
</feature>
<keyword evidence="1" id="KW-0863">Zinc-finger</keyword>
<evidence type="ECO:0000313" key="4">
    <source>
        <dbReference type="EMBL" id="GER45748.1"/>
    </source>
</evidence>
<feature type="compositionally biased region" description="Pro residues" evidence="2">
    <location>
        <begin position="295"/>
        <end position="305"/>
    </location>
</feature>
<dbReference type="Pfam" id="PF00098">
    <property type="entry name" value="zf-CCHC"/>
    <property type="match status" value="1"/>
</dbReference>
<evidence type="ECO:0000259" key="3">
    <source>
        <dbReference type="PROSITE" id="PS50158"/>
    </source>
</evidence>
<feature type="region of interest" description="Disordered" evidence="2">
    <location>
        <begin position="194"/>
        <end position="309"/>
    </location>
</feature>
<feature type="domain" description="CCHC-type" evidence="3">
    <location>
        <begin position="152"/>
        <end position="165"/>
    </location>
</feature>
<feature type="compositionally biased region" description="Polar residues" evidence="2">
    <location>
        <begin position="409"/>
        <end position="427"/>
    </location>
</feature>
<dbReference type="Proteomes" id="UP000325081">
    <property type="component" value="Unassembled WGS sequence"/>
</dbReference>
<dbReference type="GO" id="GO:0008270">
    <property type="term" value="F:zinc ion binding"/>
    <property type="evidence" value="ECO:0007669"/>
    <property type="project" value="UniProtKB-KW"/>
</dbReference>
<comment type="caution">
    <text evidence="4">The sequence shown here is derived from an EMBL/GenBank/DDBJ whole genome shotgun (WGS) entry which is preliminary data.</text>
</comment>
<dbReference type="AlphaFoldDB" id="A0A5A7QLH9"/>
<evidence type="ECO:0000256" key="2">
    <source>
        <dbReference type="SAM" id="MobiDB-lite"/>
    </source>
</evidence>
<dbReference type="PANTHER" id="PTHR46978:SF3">
    <property type="entry name" value="ATP-DEPENDENT RNA HELICASE GLH-1-LIKE ISOFORM X1"/>
    <property type="match status" value="1"/>
</dbReference>
<keyword evidence="1" id="KW-0862">Zinc</keyword>
<dbReference type="GO" id="GO:0003676">
    <property type="term" value="F:nucleic acid binding"/>
    <property type="evidence" value="ECO:0007669"/>
    <property type="project" value="InterPro"/>
</dbReference>
<feature type="domain" description="CCHC-type" evidence="3">
    <location>
        <begin position="180"/>
        <end position="195"/>
    </location>
</feature>
<name>A0A5A7QLH9_STRAF</name>
<dbReference type="Gene3D" id="4.10.60.10">
    <property type="entry name" value="Zinc finger, CCHC-type"/>
    <property type="match status" value="3"/>
</dbReference>
<dbReference type="PROSITE" id="PS50158">
    <property type="entry name" value="ZF_CCHC"/>
    <property type="match status" value="5"/>
</dbReference>
<feature type="domain" description="CCHC-type" evidence="3">
    <location>
        <begin position="343"/>
        <end position="356"/>
    </location>
</feature>
<sequence>MIRQKDGIIKKISSTGEKASLPEGTERDASMINDNKFVRNTNKRKRKTRCYVCGDVGHDGEICHKVTSCLICSNKGHLITDCPNKNDLVDFTSRLCVKCGNTGHDIVSCTHNYDSEDLKACEHYAMDCYICGKSGHLCCVDDKSDESTGASCYKCGLLGHFGSDCVKLNDVAAFDSKAFCKRCNLSGHYRRKCPQKTAAERAEKRRAQRARRSMKKKNPNPILNTNQNQQQPNARRPPHLVGPSHEQPESNVCPPPIARANPNNTHQVGPVSGPDIWPPPTTGANPNNTHQVGPGPGPDIWPPPTTRANPNNTHVAMNCYICGKSGHLCCVDDKSDGSTGASCCKCGRLGHFGSDCMKMKLNDVAAFDPQAFCKRCKLSGHYRRKCPQKQQPNARRPPQLVGPSHEQPESNVWQPPTARANPNNTHQVGPGPGPDIWQPPTTRANPNNTYQVGPGPGPGPLPPHQYHMTHQLGTRVPNFRYPQNQYWNFPSRPQITEMPFSRGRIMVLPPQPQTQSRIFRTHADVQTEAVFPQTVSRVNPNYNIPVLPSQFPAVVQNNPWPYPSHRAPVLGPLTGNYFSQRLIYRETGAVPPPHHLQTYGRLP</sequence>
<keyword evidence="1" id="KW-0479">Metal-binding</keyword>
<proteinExistence type="predicted"/>
<dbReference type="PANTHER" id="PTHR46978">
    <property type="entry name" value="ZINC KNUCKLE (CCHC-TYPE) FAMILY PROTEIN"/>
    <property type="match status" value="1"/>
</dbReference>
<keyword evidence="5" id="KW-1185">Reference proteome</keyword>
<evidence type="ECO:0000313" key="5">
    <source>
        <dbReference type="Proteomes" id="UP000325081"/>
    </source>
</evidence>